<evidence type="ECO:0000313" key="1">
    <source>
        <dbReference type="EMBL" id="KKQ99983.1"/>
    </source>
</evidence>
<reference evidence="1 2" key="1">
    <citation type="journal article" date="2015" name="Nature">
        <title>rRNA introns, odd ribosomes, and small enigmatic genomes across a large radiation of phyla.</title>
        <authorList>
            <person name="Brown C.T."/>
            <person name="Hug L.A."/>
            <person name="Thomas B.C."/>
            <person name="Sharon I."/>
            <person name="Castelle C.J."/>
            <person name="Singh A."/>
            <person name="Wilkins M.J."/>
            <person name="Williams K.H."/>
            <person name="Banfield J.F."/>
        </authorList>
    </citation>
    <scope>NUCLEOTIDE SEQUENCE [LARGE SCALE GENOMIC DNA]</scope>
</reference>
<name>A0A0G0M752_9BACT</name>
<organism evidence="1 2">
    <name type="scientific">Candidatus Woesebacteria bacterium GW2011_GWB1_39_12</name>
    <dbReference type="NCBI Taxonomy" id="1618574"/>
    <lineage>
        <taxon>Bacteria</taxon>
        <taxon>Candidatus Woeseibacteriota</taxon>
    </lineage>
</organism>
<dbReference type="AlphaFoldDB" id="A0A0G0M752"/>
<evidence type="ECO:0000313" key="2">
    <source>
        <dbReference type="Proteomes" id="UP000033881"/>
    </source>
</evidence>
<dbReference type="Proteomes" id="UP000033881">
    <property type="component" value="Unassembled WGS sequence"/>
</dbReference>
<protein>
    <submittedName>
        <fullName evidence="1">Uncharacterized protein</fullName>
    </submittedName>
</protein>
<accession>A0A0G0M752</accession>
<comment type="caution">
    <text evidence="1">The sequence shown here is derived from an EMBL/GenBank/DDBJ whole genome shotgun (WGS) entry which is preliminary data.</text>
</comment>
<proteinExistence type="predicted"/>
<sequence length="83" mass="9379">MKMIIETELQSIEMEMEIVDNEIVLVDSLSGETLSSIRIDDILNEDKQTIEGYSVYFSTEVPTGTPMMAKMEYTESVQVDHVG</sequence>
<gene>
    <name evidence="1" type="ORF">UT24_C0019G0023</name>
</gene>
<dbReference type="STRING" id="1618574.UT24_C0019G0023"/>
<dbReference type="EMBL" id="LBWB01000019">
    <property type="protein sequence ID" value="KKQ99983.1"/>
    <property type="molecule type" value="Genomic_DNA"/>
</dbReference>